<dbReference type="PANTHER" id="PTHR39576:SF2">
    <property type="entry name" value="ATTACHING AND EFFACING PROTEIN HOMOLOG-RELATED"/>
    <property type="match status" value="1"/>
</dbReference>
<feature type="domain" description="Big-1" evidence="4">
    <location>
        <begin position="1647"/>
        <end position="1746"/>
    </location>
</feature>
<feature type="domain" description="Big-1" evidence="4">
    <location>
        <begin position="1349"/>
        <end position="1443"/>
    </location>
</feature>
<dbReference type="InterPro" id="IPR024519">
    <property type="entry name" value="IAT_beta"/>
</dbReference>
<evidence type="ECO:0000259" key="5">
    <source>
        <dbReference type="PROSITE" id="PS51782"/>
    </source>
</evidence>
<dbReference type="KEGG" id="yel:LC20_04478"/>
<dbReference type="SMART" id="SM00634">
    <property type="entry name" value="BID_1"/>
    <property type="match status" value="13"/>
</dbReference>
<dbReference type="PANTHER" id="PTHR39576">
    <property type="entry name" value="ATTACHING AND EFFACING PROTEIN HOMOLOG-RELATED-RELATED"/>
    <property type="match status" value="1"/>
</dbReference>
<dbReference type="Proteomes" id="UP000230961">
    <property type="component" value="Chromosome"/>
</dbReference>
<dbReference type="Pfam" id="PF09134">
    <property type="entry name" value="Invasin_D3"/>
    <property type="match status" value="4"/>
</dbReference>
<dbReference type="EMBL" id="CP007448">
    <property type="protein sequence ID" value="AHM75731.2"/>
    <property type="molecule type" value="Genomic_DNA"/>
</dbReference>
<dbReference type="InterPro" id="IPR017868">
    <property type="entry name" value="Filamin/ABP280_repeat-like"/>
</dbReference>
<feature type="domain" description="Big-1" evidence="4">
    <location>
        <begin position="832"/>
        <end position="930"/>
    </location>
</feature>
<dbReference type="Pfam" id="PF02369">
    <property type="entry name" value="Big_1"/>
    <property type="match status" value="8"/>
</dbReference>
<reference evidence="6 7" key="1">
    <citation type="submission" date="2017-11" db="EMBL/GenBank/DDBJ databases">
        <title>The complete genome sequence and comparative genome analysis of Yersinia enterocolitica strain LC20.</title>
        <authorList>
            <person name="Shi G."/>
            <person name="Su M."/>
            <person name="Liang J."/>
            <person name="Gu W."/>
            <person name="Xiao Y."/>
            <person name="Zhang Z."/>
            <person name="Qiu H."/>
            <person name="Duan R."/>
            <person name="Zhang Z."/>
            <person name="Li Y."/>
            <person name="Zhang X."/>
            <person name="Ling Y."/>
            <person name="Song L."/>
            <person name="Chen M."/>
            <person name="Zhao Y."/>
            <person name="Wu J."/>
            <person name="Jing H."/>
            <person name="Xiao J."/>
            <person name="Wang X."/>
        </authorList>
    </citation>
    <scope>NUCLEOTIDE SEQUENCE [LARGE SCALE GENOMIC DNA]</scope>
    <source>
        <strain evidence="6 7">LC20</strain>
    </source>
</reference>
<feature type="domain" description="Big-1" evidence="4">
    <location>
        <begin position="733"/>
        <end position="824"/>
    </location>
</feature>
<dbReference type="Pfam" id="PF11924">
    <property type="entry name" value="IAT_beta"/>
    <property type="match status" value="1"/>
</dbReference>
<feature type="domain" description="Big-1" evidence="4">
    <location>
        <begin position="1249"/>
        <end position="1344"/>
    </location>
</feature>
<dbReference type="Gene3D" id="2.40.160.160">
    <property type="entry name" value="Inverse autotransporter, beta-domain"/>
    <property type="match status" value="1"/>
</dbReference>
<dbReference type="InterPro" id="IPR008964">
    <property type="entry name" value="Invasin/intimin_cell_adhesion"/>
</dbReference>
<evidence type="ECO:0000256" key="2">
    <source>
        <dbReference type="ARBA" id="ARBA00057597"/>
    </source>
</evidence>
<dbReference type="PROSITE" id="PS51782">
    <property type="entry name" value="LYSM"/>
    <property type="match status" value="1"/>
</dbReference>
<dbReference type="Gene3D" id="2.60.40.10">
    <property type="entry name" value="Immunoglobulins"/>
    <property type="match status" value="14"/>
</dbReference>
<dbReference type="SUPFAM" id="SSF49373">
    <property type="entry name" value="Invasin/intimin cell-adhesion fragments"/>
    <property type="match status" value="16"/>
</dbReference>
<feature type="domain" description="Big-1" evidence="4">
    <location>
        <begin position="1040"/>
        <end position="1137"/>
    </location>
</feature>
<organism evidence="6 7">
    <name type="scientific">Yersinia enterocolitica LC20</name>
    <dbReference type="NCBI Taxonomy" id="1443113"/>
    <lineage>
        <taxon>Bacteria</taxon>
        <taxon>Pseudomonadati</taxon>
        <taxon>Pseudomonadota</taxon>
        <taxon>Gammaproteobacteria</taxon>
        <taxon>Enterobacterales</taxon>
        <taxon>Yersiniaceae</taxon>
        <taxon>Yersinia</taxon>
    </lineage>
</organism>
<dbReference type="InterPro" id="IPR003344">
    <property type="entry name" value="Big_1_dom"/>
</dbReference>
<dbReference type="PROSITE" id="PS51127">
    <property type="entry name" value="BIG1"/>
    <property type="match status" value="7"/>
</dbReference>
<comment type="similarity">
    <text evidence="1">Belongs to the intimin/invasin family.</text>
</comment>
<evidence type="ECO:0000256" key="1">
    <source>
        <dbReference type="ARBA" id="ARBA00010116"/>
    </source>
</evidence>
<evidence type="ECO:0000256" key="3">
    <source>
        <dbReference type="ARBA" id="ARBA00074571"/>
    </source>
</evidence>
<feature type="domain" description="LysM" evidence="5">
    <location>
        <begin position="59"/>
        <end position="108"/>
    </location>
</feature>
<dbReference type="GO" id="GO:0009279">
    <property type="term" value="C:cell outer membrane"/>
    <property type="evidence" value="ECO:0007669"/>
    <property type="project" value="TreeGrafter"/>
</dbReference>
<gene>
    <name evidence="6" type="ORF">LC20_04478</name>
</gene>
<feature type="domain" description="Big-1" evidence="4">
    <location>
        <begin position="938"/>
        <end position="1035"/>
    </location>
</feature>
<dbReference type="PROSITE" id="PS50194">
    <property type="entry name" value="FILAMIN_REPEAT"/>
    <property type="match status" value="1"/>
</dbReference>
<dbReference type="InterPro" id="IPR051715">
    <property type="entry name" value="Intimin-Invasin_domain"/>
</dbReference>
<sequence length="2324" mass="247765">MGSILNSIRYCLCFDFLKKTITYIQIFLQILLSTLPLYSMSFSTQANSDITKKTSLFKQLYILTLTDTLESVALSYGLSVDELWALNINLYNKRSDFDAVKYGAAVYVPHQEEEPENTQQASMVASHLSQIGSSLSSENSTDAFSRLAKGALLSSAAQSVEEWLGHIGQAQVKLQTDDKNDFSGSELDLFIPLYDRPEKLAFSQFGFRRIDQRNIMNIGLGQRHYLSDWMVGYNVFFDQQISGNAHKRLGLGGELARDYLKLSANSYHRLGGWKNSTRLEDYDERAASGYDIRTEAYLPYYPQLGGKLMYERYFGNEVALFSINERQKNPSAFTAGVSYTPIPLVSLGLDHTMGNGGKNKTGLNLAVNYEINTPWHKQIDPAAVQATRTLAGSRMDLVDRNNNIVLEYRKQQVVTLNLPEKISGKEKQLLPINYTANARHGLDRIEWDATDVIKAGGQVSDLGNLAYHVAFPPYIDGAVNSYVLRGRAVDKKGNYSTSSSTNIYVTGVNIDRVNSIISLTPDNLPANTTSRSILHLTLNTDAGNAVSGVAGHITFAVRDISGHIPRARSLPQPVVISDAQEIQIGVYEASVTSGSLVGRFEIIPSVRGVQLNPIILTQSADAATAIIHGSASVTFSTPSITANGTDKNHLEVLVTDALGHPVPGVEVKWGSDLNPSGLAHITSITNEFGIAENIFSSTVTGTANITVQVGTSLPVQAGAIEITADNSTMTVNGSHFIATQTPVVADGTNKAVYKLKVTDKQGNAVPATAVEWLSNIGSFIQGSTTTTDANGETFIELVSSKAEIAKVTAMVGGKPYSATEVMFIANRHTGKIVILPVSKNRAAANGTDSMTLNAKITDANNNPIKNEYVGWDVPNHKVTFDPVTKKTKTNDLGETQITLTSTQVGDITLHAQVMKNDLALNLATEKLSFTADTITANIADWLAPTATKLIADGVKTVSYKVLVKDNNGHVVPNSRVIWQTNLGEFTAAQAVTAISNTDSNGEASIMLSSVKAGLATVTASVNGNKHTSSARVEFTANSSTAKIAIAPNNRSDFVANGSDKVTYEITVVDANNNPVQMEAISWKDENGHPVSIIPRVSQTDNAGKATVNITSLKAGKAQIRATLGNADTAIAQQISFNADRQTAKIKNVAVVGNKHPEPNGSSSLSYITTVEDANGNPVGGVILNWGSNINKVASQTTTTDAKGMSTQTLTGTQAGKVEVSVQLISGSHAGKLEKNTAAEFVATTPVMANADLLLQPNLIIANGKQTSTLKFTLRDVNHNPVSGLNKQIEITQSTANHVTIGAVSETAAKGVYQATIFGVTEGPVDLIAKVKGYGVSKMQKLTLQADNQTATLKTVIPSKTTAQANGIDGITYNATVIDANGNASLDNVSVGWRTDLGELLAITKTNKFGVATVTLTSKQAGSARVTAIVSSASSMNASAVTFMPGGISLAQSSAVVSSAELVAGGTTTLVVNIKDANGNPLVGHAGEIKVATASFPGLVLPSQFTEGPDGVYTATITGTKAGAGEIITKLNGSELAKQQLKVVADVSSAKIGEIKPLKSGPLSVGDTVIYQAKLVDANNNLLGANIPVHWSVNGATLIIGSKMMSLTNKAGVAEIEISRDVQGNAVVAAAVGTSRQQAATVNFTSGGVDISASSMQLLQGKITADNVDIATIRVDLRDSKGNPLANLASQITTSPKSGEHGLQITTQAHPSGGYLVNIQGTQAGNHAVTVSVAGKPFSKAIDVKLVGDTVTAKLAAVKVSSTIFKADDVEQVTYTAKVVDAHNNVLAHYPVAWRLAQGEGKYQSLSYTGQTGIAETKLSVSRLGQYKMEAQVRQQVEAAPDVSTTAGDVDPAQSDFVVNVASIDASGKTKAKLTATLKDKFGNLLTGQQVKVTTNNSMKGLTFSADPMKDNGDGTYSTEVTSVVKGNTNFIASINRKKLNQQPQLLVGNIIPQLSFSKSKEAITYSRQARQAQTLKGLHPKLMPHWSSDNSDVAKVDKDTGEIKVLKAGVVTISVLTLPNETYTAGNASYQLIVDKAYPGINFAVAKQAATWMDTVSPQNFVLSNSDVTRGELSTMWQSADNNIATVDSKGQVALVKPGTTKIKIISLENERFKHSEANYELNIAKYKQPISFAHALLSNKDSDSRNVQQPKEKLSANTRLETQWSSSDSRIVRVSNDGSTMNLAGPGKARITLRVVGNDWYEEQSGSYQQEVYTKPKVSISSTRATSNHVSKDNQRVWSPVFTDDNLQVSMETAGSIYERANSVTAILLDGTQELARKDIAISSNSAIDFNPKPDWAGKSLKVKVVAKNGYGQENEVTLAYEI</sequence>
<dbReference type="InterPro" id="IPR018392">
    <property type="entry name" value="LysM"/>
</dbReference>
<dbReference type="InterPro" id="IPR013783">
    <property type="entry name" value="Ig-like_fold"/>
</dbReference>
<dbReference type="Gene3D" id="2.60.40.1080">
    <property type="match status" value="2"/>
</dbReference>
<evidence type="ECO:0000313" key="6">
    <source>
        <dbReference type="EMBL" id="AHM75731.2"/>
    </source>
</evidence>
<evidence type="ECO:0000259" key="4">
    <source>
        <dbReference type="PROSITE" id="PS51127"/>
    </source>
</evidence>
<dbReference type="InterPro" id="IPR015217">
    <property type="entry name" value="Invasin_dom_3"/>
</dbReference>
<name>A0A7U4GHW2_YEREN</name>
<protein>
    <recommendedName>
        <fullName evidence="3">Invasin</fullName>
    </recommendedName>
</protein>
<comment type="function">
    <text evidence="2">Invasin is a protein that allows enteric bacteria to penetrate cultured mammalian cells. The entry of invasin in the cell is mediated by binding several beta-1 chain integrins.</text>
</comment>
<evidence type="ECO:0000313" key="7">
    <source>
        <dbReference type="Proteomes" id="UP000230961"/>
    </source>
</evidence>
<accession>A0A7U4GHW2</accession>
<dbReference type="InterPro" id="IPR038177">
    <property type="entry name" value="IAT_beta_sf"/>
</dbReference>
<proteinExistence type="inferred from homology"/>
<dbReference type="FunFam" id="2.40.160.160:FF:000001">
    <property type="entry name" value="Intimin-like inverse autotransporter SinH"/>
    <property type="match status" value="1"/>
</dbReference>